<dbReference type="SMART" id="SM01134">
    <property type="entry name" value="DeoRC"/>
    <property type="match status" value="1"/>
</dbReference>
<dbReference type="SUPFAM" id="SSF100950">
    <property type="entry name" value="NagB/RpiA/CoA transferase-like"/>
    <property type="match status" value="1"/>
</dbReference>
<dbReference type="PROSITE" id="PS00894">
    <property type="entry name" value="HTH_DEOR_1"/>
    <property type="match status" value="1"/>
</dbReference>
<dbReference type="Proteomes" id="UP001374803">
    <property type="component" value="Chromosome"/>
</dbReference>
<evidence type="ECO:0000256" key="3">
    <source>
        <dbReference type="ARBA" id="ARBA00023125"/>
    </source>
</evidence>
<feature type="domain" description="HTH deoR-type" evidence="5">
    <location>
        <begin position="11"/>
        <end position="66"/>
    </location>
</feature>
<evidence type="ECO:0000256" key="4">
    <source>
        <dbReference type="ARBA" id="ARBA00023163"/>
    </source>
</evidence>
<accession>A0ABZ2KX27</accession>
<evidence type="ECO:0000256" key="2">
    <source>
        <dbReference type="ARBA" id="ARBA00023015"/>
    </source>
</evidence>
<dbReference type="PANTHER" id="PTHR30363">
    <property type="entry name" value="HTH-TYPE TRANSCRIPTIONAL REGULATOR SRLR-RELATED"/>
    <property type="match status" value="1"/>
</dbReference>
<keyword evidence="4" id="KW-0804">Transcription</keyword>
<dbReference type="Pfam" id="PF08220">
    <property type="entry name" value="HTH_DeoR"/>
    <property type="match status" value="1"/>
</dbReference>
<name>A0ABZ2KX27_9BACT</name>
<dbReference type="EMBL" id="CP089983">
    <property type="protein sequence ID" value="WXB03232.1"/>
    <property type="molecule type" value="Genomic_DNA"/>
</dbReference>
<dbReference type="GO" id="GO:0003677">
    <property type="term" value="F:DNA binding"/>
    <property type="evidence" value="ECO:0007669"/>
    <property type="project" value="UniProtKB-KW"/>
</dbReference>
<dbReference type="Pfam" id="PF00455">
    <property type="entry name" value="DeoRC"/>
    <property type="match status" value="1"/>
</dbReference>
<dbReference type="PRINTS" id="PR00037">
    <property type="entry name" value="HTHLACR"/>
</dbReference>
<dbReference type="SUPFAM" id="SSF46785">
    <property type="entry name" value="Winged helix' DNA-binding domain"/>
    <property type="match status" value="1"/>
</dbReference>
<dbReference type="InterPro" id="IPR001034">
    <property type="entry name" value="DeoR_HTH"/>
</dbReference>
<dbReference type="InterPro" id="IPR014036">
    <property type="entry name" value="DeoR-like_C"/>
</dbReference>
<dbReference type="SMART" id="SM00420">
    <property type="entry name" value="HTH_DEOR"/>
    <property type="match status" value="1"/>
</dbReference>
<dbReference type="PANTHER" id="PTHR30363:SF4">
    <property type="entry name" value="GLYCEROL-3-PHOSPHATE REGULON REPRESSOR"/>
    <property type="match status" value="1"/>
</dbReference>
<dbReference type="InterPro" id="IPR036390">
    <property type="entry name" value="WH_DNA-bd_sf"/>
</dbReference>
<proteinExistence type="predicted"/>
<keyword evidence="7" id="KW-1185">Reference proteome</keyword>
<gene>
    <name evidence="6" type="ORF">LVJ94_40805</name>
</gene>
<organism evidence="6 7">
    <name type="scientific">Pendulispora rubella</name>
    <dbReference type="NCBI Taxonomy" id="2741070"/>
    <lineage>
        <taxon>Bacteria</taxon>
        <taxon>Pseudomonadati</taxon>
        <taxon>Myxococcota</taxon>
        <taxon>Myxococcia</taxon>
        <taxon>Myxococcales</taxon>
        <taxon>Sorangiineae</taxon>
        <taxon>Pendulisporaceae</taxon>
        <taxon>Pendulispora</taxon>
    </lineage>
</organism>
<evidence type="ECO:0000259" key="5">
    <source>
        <dbReference type="PROSITE" id="PS51000"/>
    </source>
</evidence>
<sequence length="259" mass="27548">MQSEVPKSMLTEERRRWIVAELEREGKVVACELSRVLEVSEDTIRRDLRELAAEGRVQRVHGGALPAPRVSANYAVRAAQSTSTKTTLARAAATLVRPSNVVLVDGGTTNVEIMRHLAPDLHATVVTNSPPVAVALADHPHVEVIVLGGRMFKSSRATVDAVTLEGVRGVRADLCFLGVCSVHPETGVSTFDFSEAHIKRAMVASSAEVVAVALVEKLGTAAPYVVSPLSELTQLVTEATVSDEALAPYQAAGVTVLRA</sequence>
<dbReference type="InterPro" id="IPR036388">
    <property type="entry name" value="WH-like_DNA-bd_sf"/>
</dbReference>
<dbReference type="InterPro" id="IPR018356">
    <property type="entry name" value="Tscrpt_reg_HTH_DeoR_CS"/>
</dbReference>
<keyword evidence="3 6" id="KW-0238">DNA-binding</keyword>
<dbReference type="RefSeq" id="WP_394832861.1">
    <property type="nucleotide sequence ID" value="NZ_CP089929.1"/>
</dbReference>
<evidence type="ECO:0000313" key="6">
    <source>
        <dbReference type="EMBL" id="WXB03232.1"/>
    </source>
</evidence>
<evidence type="ECO:0000313" key="7">
    <source>
        <dbReference type="Proteomes" id="UP001374803"/>
    </source>
</evidence>
<protein>
    <submittedName>
        <fullName evidence="6">DeoR/GlpR family DNA-binding transcription regulator</fullName>
    </submittedName>
</protein>
<reference evidence="6" key="1">
    <citation type="submission" date="2021-12" db="EMBL/GenBank/DDBJ databases">
        <title>Discovery of the Pendulisporaceae a myxobacterial family with distinct sporulation behavior and unique specialized metabolism.</title>
        <authorList>
            <person name="Garcia R."/>
            <person name="Popoff A."/>
            <person name="Bader C.D."/>
            <person name="Loehr J."/>
            <person name="Walesch S."/>
            <person name="Walt C."/>
            <person name="Boldt J."/>
            <person name="Bunk B."/>
            <person name="Haeckl F.J.F.P.J."/>
            <person name="Gunesch A.P."/>
            <person name="Birkelbach J."/>
            <person name="Nuebel U."/>
            <person name="Pietschmann T."/>
            <person name="Bach T."/>
            <person name="Mueller R."/>
        </authorList>
    </citation>
    <scope>NUCLEOTIDE SEQUENCE</scope>
    <source>
        <strain evidence="6">MSr11367</strain>
    </source>
</reference>
<keyword evidence="1" id="KW-0678">Repressor</keyword>
<evidence type="ECO:0000256" key="1">
    <source>
        <dbReference type="ARBA" id="ARBA00022491"/>
    </source>
</evidence>
<dbReference type="PROSITE" id="PS51000">
    <property type="entry name" value="HTH_DEOR_2"/>
    <property type="match status" value="1"/>
</dbReference>
<dbReference type="InterPro" id="IPR037171">
    <property type="entry name" value="NagB/RpiA_transferase-like"/>
</dbReference>
<keyword evidence="2" id="KW-0805">Transcription regulation</keyword>
<dbReference type="Gene3D" id="3.40.50.1360">
    <property type="match status" value="1"/>
</dbReference>
<dbReference type="Gene3D" id="1.10.10.10">
    <property type="entry name" value="Winged helix-like DNA-binding domain superfamily/Winged helix DNA-binding domain"/>
    <property type="match status" value="1"/>
</dbReference>
<dbReference type="InterPro" id="IPR050313">
    <property type="entry name" value="Carb_Metab_HTH_regulators"/>
</dbReference>